<keyword evidence="6" id="KW-1185">Reference proteome</keyword>
<protein>
    <recommendedName>
        <fullName evidence="2">Uridine phosphorylase</fullName>
        <ecNumber evidence="1">2.4.2.3</ecNumber>
    </recommendedName>
</protein>
<dbReference type="Proteomes" id="UP001139344">
    <property type="component" value="Unassembled WGS sequence"/>
</dbReference>
<evidence type="ECO:0000256" key="3">
    <source>
        <dbReference type="ARBA" id="ARBA00048447"/>
    </source>
</evidence>
<dbReference type="EC" id="2.4.2.3" evidence="1"/>
<comment type="catalytic activity">
    <reaction evidence="3">
        <text>uridine + phosphate = alpha-D-ribose 1-phosphate + uracil</text>
        <dbReference type="Rhea" id="RHEA:24388"/>
        <dbReference type="ChEBI" id="CHEBI:16704"/>
        <dbReference type="ChEBI" id="CHEBI:17568"/>
        <dbReference type="ChEBI" id="CHEBI:43474"/>
        <dbReference type="ChEBI" id="CHEBI:57720"/>
        <dbReference type="EC" id="2.4.2.3"/>
    </reaction>
</comment>
<dbReference type="GO" id="GO:0005829">
    <property type="term" value="C:cytosol"/>
    <property type="evidence" value="ECO:0007669"/>
    <property type="project" value="TreeGrafter"/>
</dbReference>
<reference evidence="5" key="1">
    <citation type="submission" date="2021-12" db="EMBL/GenBank/DDBJ databases">
        <title>Description of Gramella crocea sp. nov., a new bacterium isolated from activated sludge.</title>
        <authorList>
            <person name="Zhang X."/>
        </authorList>
    </citation>
    <scope>NUCLEOTIDE SEQUENCE</scope>
    <source>
        <strain evidence="5">YB25</strain>
    </source>
</reference>
<proteinExistence type="predicted"/>
<dbReference type="Pfam" id="PF01048">
    <property type="entry name" value="PNP_UDP_1"/>
    <property type="match status" value="1"/>
</dbReference>
<dbReference type="EMBL" id="JAJSON010000025">
    <property type="protein sequence ID" value="MCG9972340.1"/>
    <property type="molecule type" value="Genomic_DNA"/>
</dbReference>
<dbReference type="PANTHER" id="PTHR43691:SF11">
    <property type="entry name" value="FI09636P-RELATED"/>
    <property type="match status" value="1"/>
</dbReference>
<dbReference type="PANTHER" id="PTHR43691">
    <property type="entry name" value="URIDINE PHOSPHORYLASE"/>
    <property type="match status" value="1"/>
</dbReference>
<dbReference type="GO" id="GO:0004731">
    <property type="term" value="F:purine-nucleoside phosphorylase activity"/>
    <property type="evidence" value="ECO:0007669"/>
    <property type="project" value="TreeGrafter"/>
</dbReference>
<evidence type="ECO:0000313" key="5">
    <source>
        <dbReference type="EMBL" id="MCG9972340.1"/>
    </source>
</evidence>
<dbReference type="InterPro" id="IPR035994">
    <property type="entry name" value="Nucleoside_phosphorylase_sf"/>
</dbReference>
<dbReference type="RefSeq" id="WP_240099505.1">
    <property type="nucleotide sequence ID" value="NZ_JAJSON010000025.1"/>
</dbReference>
<gene>
    <name evidence="5" type="ORF">LU635_11890</name>
</gene>
<dbReference type="CDD" id="cd00436">
    <property type="entry name" value="UP_TbUP-like"/>
    <property type="match status" value="1"/>
</dbReference>
<name>A0A9X1UY71_9FLAO</name>
<sequence>MSLKASELVLNRDGSIYHLGLLPEDLAQTIIVVGDPGRVSKISRHFDKIEVKKNKREFFTHTGYFRGKRITVMSTGMGTDNIDIAFTELDALANIDLKGKAIKENPVSLDIIRIGTTGSIRENIPVGSFITSEWAIGFDGLMHYYKSDSFLNTEIAEAFVEQTGWSSLKAMPYVVKGDENLIEKFSSDSTIKGFTGTNVGFYGPQGRVLRAQIPDAEMNDKIGAFNYKGHEITNLEMETSGIYGLSKLLGHRSVSMNVVLANRLTGEFAEDTSKPVDDLIRYSLERIAK</sequence>
<dbReference type="GO" id="GO:0006152">
    <property type="term" value="P:purine nucleoside catabolic process"/>
    <property type="evidence" value="ECO:0007669"/>
    <property type="project" value="TreeGrafter"/>
</dbReference>
<dbReference type="InterPro" id="IPR000845">
    <property type="entry name" value="Nucleoside_phosphorylase_d"/>
</dbReference>
<feature type="domain" description="Nucleoside phosphorylase" evidence="4">
    <location>
        <begin position="30"/>
        <end position="266"/>
    </location>
</feature>
<comment type="caution">
    <text evidence="5">The sequence shown here is derived from an EMBL/GenBank/DDBJ whole genome shotgun (WGS) entry which is preliminary data.</text>
</comment>
<evidence type="ECO:0000256" key="1">
    <source>
        <dbReference type="ARBA" id="ARBA00011888"/>
    </source>
</evidence>
<evidence type="ECO:0000256" key="2">
    <source>
        <dbReference type="ARBA" id="ARBA00021980"/>
    </source>
</evidence>
<dbReference type="GO" id="GO:0004850">
    <property type="term" value="F:uridine phosphorylase activity"/>
    <property type="evidence" value="ECO:0007669"/>
    <property type="project" value="UniProtKB-EC"/>
</dbReference>
<accession>A0A9X1UY71</accession>
<evidence type="ECO:0000259" key="4">
    <source>
        <dbReference type="Pfam" id="PF01048"/>
    </source>
</evidence>
<dbReference type="Gene3D" id="3.40.50.1580">
    <property type="entry name" value="Nucleoside phosphorylase domain"/>
    <property type="match status" value="1"/>
</dbReference>
<dbReference type="SUPFAM" id="SSF53167">
    <property type="entry name" value="Purine and uridine phosphorylases"/>
    <property type="match status" value="1"/>
</dbReference>
<evidence type="ECO:0000313" key="6">
    <source>
        <dbReference type="Proteomes" id="UP001139344"/>
    </source>
</evidence>
<dbReference type="AlphaFoldDB" id="A0A9X1UY71"/>
<organism evidence="5 6">
    <name type="scientific">Christiangramia crocea</name>
    <dbReference type="NCBI Taxonomy" id="2904124"/>
    <lineage>
        <taxon>Bacteria</taxon>
        <taxon>Pseudomonadati</taxon>
        <taxon>Bacteroidota</taxon>
        <taxon>Flavobacteriia</taxon>
        <taxon>Flavobacteriales</taxon>
        <taxon>Flavobacteriaceae</taxon>
        <taxon>Christiangramia</taxon>
    </lineage>
</organism>